<dbReference type="InterPro" id="IPR029058">
    <property type="entry name" value="AB_hydrolase_fold"/>
</dbReference>
<gene>
    <name evidence="1" type="ORF">SNE25_06655</name>
</gene>
<protein>
    <recommendedName>
        <fullName evidence="3">Alpha/beta hydrolase</fullName>
    </recommendedName>
</protein>
<keyword evidence="2" id="KW-1185">Reference proteome</keyword>
<organism evidence="1 2">
    <name type="scientific">Mucilaginibacter sabulilitoris</name>
    <dbReference type="NCBI Taxonomy" id="1173583"/>
    <lineage>
        <taxon>Bacteria</taxon>
        <taxon>Pseudomonadati</taxon>
        <taxon>Bacteroidota</taxon>
        <taxon>Sphingobacteriia</taxon>
        <taxon>Sphingobacteriales</taxon>
        <taxon>Sphingobacteriaceae</taxon>
        <taxon>Mucilaginibacter</taxon>
    </lineage>
</organism>
<evidence type="ECO:0000313" key="1">
    <source>
        <dbReference type="EMBL" id="WPU95205.1"/>
    </source>
</evidence>
<dbReference type="Gene3D" id="3.40.50.1820">
    <property type="entry name" value="alpha/beta hydrolase"/>
    <property type="match status" value="1"/>
</dbReference>
<proteinExistence type="predicted"/>
<evidence type="ECO:0000313" key="2">
    <source>
        <dbReference type="Proteomes" id="UP001324380"/>
    </source>
</evidence>
<dbReference type="Proteomes" id="UP001324380">
    <property type="component" value="Chromosome"/>
</dbReference>
<evidence type="ECO:0008006" key="3">
    <source>
        <dbReference type="Google" id="ProtNLM"/>
    </source>
</evidence>
<sequence>MKHRYILFCLSPFFYFNCSQAQDINKFKLNVVGREYEYYETQPTTPAKGLVILLPALGEKPKSIFKKTTLPKLITANGYITIALEIAPQMFADEDCVKELNELIKIKRDQYKLTYKDIAIGGLSDGGAIALCFAEFLNSKEQPVKLKAVFAIDPPADLTRIYASAEKEISYRCPLIAREGKSTKAYLDNIMGGSPATNPRAYIQRSAYFAKAPDGGNAQFLKYVPVRLYSEPDLEYVRKTYCPELQYSNLNAFDLDKMIVFLKSIGNERSEYITTKGKGFHSWNIIDAGDCAKWITEL</sequence>
<dbReference type="EMBL" id="CP139558">
    <property type="protein sequence ID" value="WPU95205.1"/>
    <property type="molecule type" value="Genomic_DNA"/>
</dbReference>
<accession>A0ABZ0TPY5</accession>
<dbReference type="RefSeq" id="WP_321564317.1">
    <property type="nucleotide sequence ID" value="NZ_CP139558.1"/>
</dbReference>
<dbReference type="SUPFAM" id="SSF53474">
    <property type="entry name" value="alpha/beta-Hydrolases"/>
    <property type="match status" value="1"/>
</dbReference>
<name>A0ABZ0TPY5_9SPHI</name>
<reference evidence="1 2" key="1">
    <citation type="submission" date="2023-11" db="EMBL/GenBank/DDBJ databases">
        <title>Analysis of the Genomes of Mucilaginibacter gossypii cycad 4 and M. sabulilitoris SNA2: microbes with the potential for plant growth promotion.</title>
        <authorList>
            <person name="Hirsch A.M."/>
            <person name="Humm E."/>
            <person name="Rubbi M."/>
            <person name="Del Vecchio G."/>
            <person name="Ha S.M."/>
            <person name="Pellegrini M."/>
            <person name="Gunsalus R.P."/>
        </authorList>
    </citation>
    <scope>NUCLEOTIDE SEQUENCE [LARGE SCALE GENOMIC DNA]</scope>
    <source>
        <strain evidence="1 2">SNA2</strain>
    </source>
</reference>